<sequence>MEKLGYLLITGFFVVITLMTLEAIGEFYPDGLIILLIYGGLFVLFIKVLRERLSNKEDDHYSKEIHK</sequence>
<organism evidence="2">
    <name type="scientific">marine metagenome</name>
    <dbReference type="NCBI Taxonomy" id="408172"/>
    <lineage>
        <taxon>unclassified sequences</taxon>
        <taxon>metagenomes</taxon>
        <taxon>ecological metagenomes</taxon>
    </lineage>
</organism>
<name>A0A381R672_9ZZZZ</name>
<evidence type="ECO:0000313" key="2">
    <source>
        <dbReference type="EMBL" id="SUZ87251.1"/>
    </source>
</evidence>
<proteinExistence type="predicted"/>
<reference evidence="2" key="1">
    <citation type="submission" date="2018-05" db="EMBL/GenBank/DDBJ databases">
        <authorList>
            <person name="Lanie J.A."/>
            <person name="Ng W.-L."/>
            <person name="Kazmierczak K.M."/>
            <person name="Andrzejewski T.M."/>
            <person name="Davidsen T.M."/>
            <person name="Wayne K.J."/>
            <person name="Tettelin H."/>
            <person name="Glass J.I."/>
            <person name="Rusch D."/>
            <person name="Podicherti R."/>
            <person name="Tsui H.-C.T."/>
            <person name="Winkler M.E."/>
        </authorList>
    </citation>
    <scope>NUCLEOTIDE SEQUENCE</scope>
</reference>
<keyword evidence="1" id="KW-1133">Transmembrane helix</keyword>
<protein>
    <submittedName>
        <fullName evidence="2">Uncharacterized protein</fullName>
    </submittedName>
</protein>
<keyword evidence="1" id="KW-0472">Membrane</keyword>
<keyword evidence="1" id="KW-0812">Transmembrane</keyword>
<feature type="transmembrane region" description="Helical" evidence="1">
    <location>
        <begin position="31"/>
        <end position="49"/>
    </location>
</feature>
<feature type="transmembrane region" description="Helical" evidence="1">
    <location>
        <begin position="7"/>
        <end position="25"/>
    </location>
</feature>
<evidence type="ECO:0000256" key="1">
    <source>
        <dbReference type="SAM" id="Phobius"/>
    </source>
</evidence>
<dbReference type="AlphaFoldDB" id="A0A381R672"/>
<dbReference type="EMBL" id="UINC01001716">
    <property type="protein sequence ID" value="SUZ87251.1"/>
    <property type="molecule type" value="Genomic_DNA"/>
</dbReference>
<gene>
    <name evidence="2" type="ORF">METZ01_LOCUS40105</name>
</gene>
<accession>A0A381R672</accession>